<dbReference type="RefSeq" id="XP_035444780.1">
    <property type="nucleotide sequence ID" value="XM_035588887.2"/>
</dbReference>
<feature type="region of interest" description="Disordered" evidence="1">
    <location>
        <begin position="170"/>
        <end position="221"/>
    </location>
</feature>
<dbReference type="Proteomes" id="UP000829999">
    <property type="component" value="Chromosome 6"/>
</dbReference>
<dbReference type="Gene3D" id="4.10.60.10">
    <property type="entry name" value="Zinc finger, CCHC-type"/>
    <property type="match status" value="1"/>
</dbReference>
<organism evidence="2 3">
    <name type="scientific">Spodoptera frugiperda</name>
    <name type="common">Fall armyworm</name>
    <dbReference type="NCBI Taxonomy" id="7108"/>
    <lineage>
        <taxon>Eukaryota</taxon>
        <taxon>Metazoa</taxon>
        <taxon>Ecdysozoa</taxon>
        <taxon>Arthropoda</taxon>
        <taxon>Hexapoda</taxon>
        <taxon>Insecta</taxon>
        <taxon>Pterygota</taxon>
        <taxon>Neoptera</taxon>
        <taxon>Endopterygota</taxon>
        <taxon>Lepidoptera</taxon>
        <taxon>Glossata</taxon>
        <taxon>Ditrysia</taxon>
        <taxon>Noctuoidea</taxon>
        <taxon>Noctuidae</taxon>
        <taxon>Amphipyrinae</taxon>
        <taxon>Spodoptera</taxon>
    </lineage>
</organism>
<dbReference type="InterPro" id="IPR036875">
    <property type="entry name" value="Znf_CCHC_sf"/>
</dbReference>
<dbReference type="AlphaFoldDB" id="A0A9R0D8R0"/>
<dbReference type="PANTHER" id="PTHR33198">
    <property type="entry name" value="ANK_REP_REGION DOMAIN-CONTAINING PROTEIN-RELATED"/>
    <property type="match status" value="1"/>
</dbReference>
<dbReference type="SUPFAM" id="SSF57756">
    <property type="entry name" value="Retrovirus zinc finger-like domains"/>
    <property type="match status" value="1"/>
</dbReference>
<evidence type="ECO:0000313" key="2">
    <source>
        <dbReference type="Proteomes" id="UP000829999"/>
    </source>
</evidence>
<protein>
    <submittedName>
        <fullName evidence="3">Uncharacterized protein LOC118272399</fullName>
    </submittedName>
</protein>
<dbReference type="GeneID" id="118272399"/>
<dbReference type="GO" id="GO:0003676">
    <property type="term" value="F:nucleic acid binding"/>
    <property type="evidence" value="ECO:0007669"/>
    <property type="project" value="InterPro"/>
</dbReference>
<reference evidence="3" key="1">
    <citation type="submission" date="2025-08" db="UniProtKB">
        <authorList>
            <consortium name="RefSeq"/>
        </authorList>
    </citation>
    <scope>IDENTIFICATION</scope>
    <source>
        <tissue evidence="3">Whole larval tissue</tissue>
    </source>
</reference>
<feature type="compositionally biased region" description="Low complexity" evidence="1">
    <location>
        <begin position="170"/>
        <end position="198"/>
    </location>
</feature>
<name>A0A9R0D8R0_SPOFR</name>
<dbReference type="PANTHER" id="PTHR33198:SF19">
    <property type="entry name" value="CCHC-TYPE DOMAIN-CONTAINING PROTEIN"/>
    <property type="match status" value="1"/>
</dbReference>
<sequence>MTIGKLSEFNVRAGNWTLYVERAEMYFKVNEIKKELWLPTLIAAMGDEAYELISNLTSPAKPGESTYEVITQLMKDHLQPKPSFMAERYRFRQRRQQTGENIPQYISELKKLAKHCEFKAVLEENLRDQLVCGLISETIRQRLFTEENLEYTKAVKIACAMEAAERDAAAVEQPGTSVTEPTSGSTSGSGSTEVLHTGVMRRGRGGGTPRGSSNIHSRGQKYVGEVGSGSNAEPCNACGVWSHQVNDCPYRNYVCGKCRQRGHLRKVCPLRTTRDTARRAGRGSGRNLLAHVVAGDQEREAEWSEDDDSLFEEEEIGENLFQLCLNDYKPV</sequence>
<gene>
    <name evidence="3" type="primary">LOC118272399</name>
</gene>
<keyword evidence="2" id="KW-1185">Reference proteome</keyword>
<accession>A0A9R0D8R0</accession>
<dbReference type="OrthoDB" id="6496131at2759"/>
<evidence type="ECO:0000256" key="1">
    <source>
        <dbReference type="SAM" id="MobiDB-lite"/>
    </source>
</evidence>
<proteinExistence type="predicted"/>
<dbReference type="GO" id="GO:0008270">
    <property type="term" value="F:zinc ion binding"/>
    <property type="evidence" value="ECO:0007669"/>
    <property type="project" value="InterPro"/>
</dbReference>
<evidence type="ECO:0000313" key="3">
    <source>
        <dbReference type="RefSeq" id="XP_035444780.1"/>
    </source>
</evidence>